<keyword evidence="7" id="KW-1185">Reference proteome</keyword>
<keyword evidence="2 5" id="KW-0812">Transmembrane</keyword>
<name>A0A2W2B6X7_9BACT</name>
<feature type="transmembrane region" description="Helical" evidence="5">
    <location>
        <begin position="46"/>
        <end position="65"/>
    </location>
</feature>
<dbReference type="Pfam" id="PF13564">
    <property type="entry name" value="DoxX_2"/>
    <property type="match status" value="1"/>
</dbReference>
<feature type="transmembrane region" description="Helical" evidence="5">
    <location>
        <begin position="71"/>
        <end position="92"/>
    </location>
</feature>
<sequence>MNTALWIIQSLLALAFVMPGYGKLFSTRAQHIADGHIKPDASLLPIRILGVLEWLGCIGIIVPWFTGIAPVLTPIAATGFALIMAAGLVNHIMKKEYKMIPLLGTILALAVIVAYFRFRQLG</sequence>
<comment type="subcellular location">
    <subcellularLocation>
        <location evidence="1">Membrane</location>
        <topology evidence="1">Multi-pass membrane protein</topology>
    </subcellularLocation>
</comment>
<dbReference type="RefSeq" id="WP_111000128.1">
    <property type="nucleotide sequence ID" value="NZ_QKTW01000022.1"/>
</dbReference>
<dbReference type="OrthoDB" id="3385086at2"/>
<dbReference type="AlphaFoldDB" id="A0A2W2B6X7"/>
<organism evidence="6 7">
    <name type="scientific">Taibaiella soli</name>
    <dbReference type="NCBI Taxonomy" id="1649169"/>
    <lineage>
        <taxon>Bacteria</taxon>
        <taxon>Pseudomonadati</taxon>
        <taxon>Bacteroidota</taxon>
        <taxon>Chitinophagia</taxon>
        <taxon>Chitinophagales</taxon>
        <taxon>Chitinophagaceae</taxon>
        <taxon>Taibaiella</taxon>
    </lineage>
</organism>
<comment type="caution">
    <text evidence="6">The sequence shown here is derived from an EMBL/GenBank/DDBJ whole genome shotgun (WGS) entry which is preliminary data.</text>
</comment>
<feature type="transmembrane region" description="Helical" evidence="5">
    <location>
        <begin position="99"/>
        <end position="118"/>
    </location>
</feature>
<keyword evidence="3 5" id="KW-1133">Transmembrane helix</keyword>
<dbReference type="EMBL" id="QKTW01000022">
    <property type="protein sequence ID" value="PZF71757.1"/>
    <property type="molecule type" value="Genomic_DNA"/>
</dbReference>
<gene>
    <name evidence="6" type="ORF">DN068_16970</name>
</gene>
<evidence type="ECO:0000256" key="3">
    <source>
        <dbReference type="ARBA" id="ARBA00022989"/>
    </source>
</evidence>
<dbReference type="GO" id="GO:0016020">
    <property type="term" value="C:membrane"/>
    <property type="evidence" value="ECO:0007669"/>
    <property type="project" value="UniProtKB-SubCell"/>
</dbReference>
<evidence type="ECO:0000256" key="1">
    <source>
        <dbReference type="ARBA" id="ARBA00004141"/>
    </source>
</evidence>
<evidence type="ECO:0000313" key="6">
    <source>
        <dbReference type="EMBL" id="PZF71757.1"/>
    </source>
</evidence>
<accession>A0A2W2B6X7</accession>
<dbReference type="Proteomes" id="UP000248745">
    <property type="component" value="Unassembled WGS sequence"/>
</dbReference>
<protein>
    <submittedName>
        <fullName evidence="6">DoxX family protein</fullName>
    </submittedName>
</protein>
<feature type="transmembrane region" description="Helical" evidence="5">
    <location>
        <begin position="6"/>
        <end position="25"/>
    </location>
</feature>
<evidence type="ECO:0000313" key="7">
    <source>
        <dbReference type="Proteomes" id="UP000248745"/>
    </source>
</evidence>
<proteinExistence type="predicted"/>
<reference evidence="6 7" key="1">
    <citation type="submission" date="2018-06" db="EMBL/GenBank/DDBJ databases">
        <title>Mucibacter soli gen. nov., sp. nov., a new member of the family Chitinophagaceae producing mucin.</title>
        <authorList>
            <person name="Kim M.-K."/>
            <person name="Park S."/>
            <person name="Kim T.-S."/>
            <person name="Joung Y."/>
            <person name="Han J.-H."/>
            <person name="Kim S.B."/>
        </authorList>
    </citation>
    <scope>NUCLEOTIDE SEQUENCE [LARGE SCALE GENOMIC DNA]</scope>
    <source>
        <strain evidence="6 7">R1-15</strain>
    </source>
</reference>
<evidence type="ECO:0000256" key="4">
    <source>
        <dbReference type="ARBA" id="ARBA00023136"/>
    </source>
</evidence>
<dbReference type="InterPro" id="IPR032808">
    <property type="entry name" value="DoxX"/>
</dbReference>
<evidence type="ECO:0000256" key="5">
    <source>
        <dbReference type="SAM" id="Phobius"/>
    </source>
</evidence>
<keyword evidence="4 5" id="KW-0472">Membrane</keyword>
<evidence type="ECO:0000256" key="2">
    <source>
        <dbReference type="ARBA" id="ARBA00022692"/>
    </source>
</evidence>